<feature type="domain" description="Azaphilone pigments biosynthesis cluster protein L N-terminal" evidence="2">
    <location>
        <begin position="4"/>
        <end position="223"/>
    </location>
</feature>
<feature type="compositionally biased region" description="Polar residues" evidence="1">
    <location>
        <begin position="565"/>
        <end position="577"/>
    </location>
</feature>
<sequence>MSGLEIVASIAGVATAAIKISVSMNDVADELGSAGRDVRYISNEMACFSQVLRLVHSSLEDGTKVIGSSIVQSVLDTLPQLIEQCSMVYEEANGLMVSLKPSTTQSLSLSDSLPFFKRVRFIFQKSRIGVLRSLLDSSKSTLNLLLVTLNIEMAKTKSPNKELMDQLQSERKAFIRVVASQSRALNEALGEVEKAKKETTKLRGKAEKEKKDLEKAKQKEKEKEKLNSKDPEKPEVGAGATLQPPSLYMLPGPSVSQLVYSPPKFDSAPQSAVVSLALSLEPARSSSTDEALPTPGYPFPRSTPRYEFTDPKEAPTPPTSPHGTNPYGHYTAPPPFTTTEQAVPKPQPESNRPPFEKRIFTDPGPAKPETNGENLYPRGPFQERARSPYGFPPTAKEEPGKRKPSFSYQHPPKPGAPFTPYPTTDDKDKTQSPDTERGRKPHTYTYQPYQPPPTAEKSTPASPETKKERKTYTHQASTPPSTTNEGSTSSPRGKRPYTYQPPPPPPTADQGNATYPETTRERKPSYQAPPPPPPPQPPYTPFTYQSSPPPPQPPKTAPKSPPTEEQYTPYNTSTKSDNPPPPHRPSNNAPPPPNQQDYFQAQPPASPSPAPPPPQHSTTYIALTPYTSPSIGHLTLSPFDILVDASAYIPSPTALPYPTQYDASLSPVHYWQASLHHRRGPRGLFPHDVVCGIDDERVVERIKEGWFAGGAGMVADERGRVWIGPSWVFVEPRRRRSKWWAGEF</sequence>
<dbReference type="InterPro" id="IPR031348">
    <property type="entry name" value="PigL_N"/>
</dbReference>
<feature type="compositionally biased region" description="Pro residues" evidence="1">
    <location>
        <begin position="411"/>
        <end position="420"/>
    </location>
</feature>
<proteinExistence type="predicted"/>
<feature type="compositionally biased region" description="Pro residues" evidence="1">
    <location>
        <begin position="578"/>
        <end position="594"/>
    </location>
</feature>
<dbReference type="AlphaFoldDB" id="A0A6A6XW88"/>
<feature type="compositionally biased region" description="Basic and acidic residues" evidence="1">
    <location>
        <begin position="424"/>
        <end position="438"/>
    </location>
</feature>
<feature type="compositionally biased region" description="Polar residues" evidence="1">
    <location>
        <begin position="473"/>
        <end position="491"/>
    </location>
</feature>
<dbReference type="Proteomes" id="UP000799757">
    <property type="component" value="Unassembled WGS sequence"/>
</dbReference>
<feature type="compositionally biased region" description="Pro residues" evidence="1">
    <location>
        <begin position="547"/>
        <end position="561"/>
    </location>
</feature>
<dbReference type="OrthoDB" id="1394818at2759"/>
<keyword evidence="4" id="KW-1185">Reference proteome</keyword>
<evidence type="ECO:0000313" key="3">
    <source>
        <dbReference type="EMBL" id="KAF2800816.1"/>
    </source>
</evidence>
<evidence type="ECO:0000259" key="2">
    <source>
        <dbReference type="Pfam" id="PF17111"/>
    </source>
</evidence>
<evidence type="ECO:0000256" key="1">
    <source>
        <dbReference type="SAM" id="MobiDB-lite"/>
    </source>
</evidence>
<gene>
    <name evidence="3" type="ORF">K505DRAFT_412719</name>
</gene>
<dbReference type="PRINTS" id="PR01217">
    <property type="entry name" value="PRICHEXTENSN"/>
</dbReference>
<reference evidence="3" key="1">
    <citation type="journal article" date="2020" name="Stud. Mycol.">
        <title>101 Dothideomycetes genomes: a test case for predicting lifestyles and emergence of pathogens.</title>
        <authorList>
            <person name="Haridas S."/>
            <person name="Albert R."/>
            <person name="Binder M."/>
            <person name="Bloem J."/>
            <person name="Labutti K."/>
            <person name="Salamov A."/>
            <person name="Andreopoulos B."/>
            <person name="Baker S."/>
            <person name="Barry K."/>
            <person name="Bills G."/>
            <person name="Bluhm B."/>
            <person name="Cannon C."/>
            <person name="Castanera R."/>
            <person name="Culley D."/>
            <person name="Daum C."/>
            <person name="Ezra D."/>
            <person name="Gonzalez J."/>
            <person name="Henrissat B."/>
            <person name="Kuo A."/>
            <person name="Liang C."/>
            <person name="Lipzen A."/>
            <person name="Lutzoni F."/>
            <person name="Magnuson J."/>
            <person name="Mondo S."/>
            <person name="Nolan M."/>
            <person name="Ohm R."/>
            <person name="Pangilinan J."/>
            <person name="Park H.-J."/>
            <person name="Ramirez L."/>
            <person name="Alfaro M."/>
            <person name="Sun H."/>
            <person name="Tritt A."/>
            <person name="Yoshinaga Y."/>
            <person name="Zwiers L.-H."/>
            <person name="Turgeon B."/>
            <person name="Goodwin S."/>
            <person name="Spatafora J."/>
            <person name="Crous P."/>
            <person name="Grigoriev I."/>
        </authorList>
    </citation>
    <scope>NUCLEOTIDE SEQUENCE</scope>
    <source>
        <strain evidence="3">CBS 109.77</strain>
    </source>
</reference>
<accession>A0A6A6XW88</accession>
<evidence type="ECO:0000313" key="4">
    <source>
        <dbReference type="Proteomes" id="UP000799757"/>
    </source>
</evidence>
<feature type="compositionally biased region" description="Basic and acidic residues" evidence="1">
    <location>
        <begin position="195"/>
        <end position="235"/>
    </location>
</feature>
<feature type="region of interest" description="Disordered" evidence="1">
    <location>
        <begin position="195"/>
        <end position="621"/>
    </location>
</feature>
<protein>
    <recommendedName>
        <fullName evidence="2">Azaphilone pigments biosynthesis cluster protein L N-terminal domain-containing protein</fullName>
    </recommendedName>
</protein>
<dbReference type="Pfam" id="PF17111">
    <property type="entry name" value="PigL_N"/>
    <property type="match status" value="1"/>
</dbReference>
<feature type="compositionally biased region" description="Pro residues" evidence="1">
    <location>
        <begin position="604"/>
        <end position="615"/>
    </location>
</feature>
<organism evidence="3 4">
    <name type="scientific">Melanomma pulvis-pyrius CBS 109.77</name>
    <dbReference type="NCBI Taxonomy" id="1314802"/>
    <lineage>
        <taxon>Eukaryota</taxon>
        <taxon>Fungi</taxon>
        <taxon>Dikarya</taxon>
        <taxon>Ascomycota</taxon>
        <taxon>Pezizomycotina</taxon>
        <taxon>Dothideomycetes</taxon>
        <taxon>Pleosporomycetidae</taxon>
        <taxon>Pleosporales</taxon>
        <taxon>Melanommataceae</taxon>
        <taxon>Melanomma</taxon>
    </lineage>
</organism>
<name>A0A6A6XW88_9PLEO</name>
<dbReference type="EMBL" id="MU001742">
    <property type="protein sequence ID" value="KAF2800816.1"/>
    <property type="molecule type" value="Genomic_DNA"/>
</dbReference>
<feature type="compositionally biased region" description="Pro residues" evidence="1">
    <location>
        <begin position="527"/>
        <end position="540"/>
    </location>
</feature>